<keyword evidence="5" id="KW-1185">Reference proteome</keyword>
<dbReference type="InterPro" id="IPR032341">
    <property type="entry name" value="MITD1_C"/>
</dbReference>
<dbReference type="AlphaFoldDB" id="R7VLZ5"/>
<organism evidence="3">
    <name type="scientific">Capitella teleta</name>
    <name type="common">Polychaete worm</name>
    <dbReference type="NCBI Taxonomy" id="283909"/>
    <lineage>
        <taxon>Eukaryota</taxon>
        <taxon>Metazoa</taxon>
        <taxon>Spiralia</taxon>
        <taxon>Lophotrochozoa</taxon>
        <taxon>Annelida</taxon>
        <taxon>Polychaeta</taxon>
        <taxon>Sedentaria</taxon>
        <taxon>Scolecida</taxon>
        <taxon>Capitellidae</taxon>
        <taxon>Capitella</taxon>
    </lineage>
</organism>
<proteinExistence type="predicted"/>
<dbReference type="PANTHER" id="PTHR21222:SF1">
    <property type="entry name" value="MIT DOMAIN-CONTAINING PROTEIN 1"/>
    <property type="match status" value="1"/>
</dbReference>
<reference evidence="5" key="1">
    <citation type="submission" date="2012-12" db="EMBL/GenBank/DDBJ databases">
        <authorList>
            <person name="Hellsten U."/>
            <person name="Grimwood J."/>
            <person name="Chapman J.A."/>
            <person name="Shapiro H."/>
            <person name="Aerts A."/>
            <person name="Otillar R.P."/>
            <person name="Terry A.Y."/>
            <person name="Boore J.L."/>
            <person name="Simakov O."/>
            <person name="Marletaz F."/>
            <person name="Cho S.-J."/>
            <person name="Edsinger-Gonzales E."/>
            <person name="Havlak P."/>
            <person name="Kuo D.-H."/>
            <person name="Larsson T."/>
            <person name="Lv J."/>
            <person name="Arendt D."/>
            <person name="Savage R."/>
            <person name="Osoegawa K."/>
            <person name="de Jong P."/>
            <person name="Lindberg D.R."/>
            <person name="Seaver E.C."/>
            <person name="Weisblat D.A."/>
            <person name="Putnam N.H."/>
            <person name="Grigoriev I.V."/>
            <person name="Rokhsar D.S."/>
        </authorList>
    </citation>
    <scope>NUCLEOTIDE SEQUENCE</scope>
    <source>
        <strain evidence="5">I ESC-2004</strain>
    </source>
</reference>
<dbReference type="PANTHER" id="PTHR21222">
    <property type="entry name" value="MIT DOMAIN-CONTAINING PROTEIN 1"/>
    <property type="match status" value="1"/>
</dbReference>
<feature type="compositionally biased region" description="Basic residues" evidence="1">
    <location>
        <begin position="1"/>
        <end position="17"/>
    </location>
</feature>
<reference evidence="3 5" key="2">
    <citation type="journal article" date="2013" name="Nature">
        <title>Insights into bilaterian evolution from three spiralian genomes.</title>
        <authorList>
            <person name="Simakov O."/>
            <person name="Marletaz F."/>
            <person name="Cho S.J."/>
            <person name="Edsinger-Gonzales E."/>
            <person name="Havlak P."/>
            <person name="Hellsten U."/>
            <person name="Kuo D.H."/>
            <person name="Larsson T."/>
            <person name="Lv J."/>
            <person name="Arendt D."/>
            <person name="Savage R."/>
            <person name="Osoegawa K."/>
            <person name="de Jong P."/>
            <person name="Grimwood J."/>
            <person name="Chapman J.A."/>
            <person name="Shapiro H."/>
            <person name="Aerts A."/>
            <person name="Otillar R.P."/>
            <person name="Terry A.Y."/>
            <person name="Boore J.L."/>
            <person name="Grigoriev I.V."/>
            <person name="Lindberg D.R."/>
            <person name="Seaver E.C."/>
            <person name="Weisblat D.A."/>
            <person name="Putnam N.H."/>
            <person name="Rokhsar D.S."/>
        </authorList>
    </citation>
    <scope>NUCLEOTIDE SEQUENCE</scope>
    <source>
        <strain evidence="3 5">I ESC-2004</strain>
    </source>
</reference>
<protein>
    <recommendedName>
        <fullName evidence="2">MITD1 C-terminal phospholipase D-like domain-containing protein</fullName>
    </recommendedName>
</protein>
<gene>
    <name evidence="3" type="ORF">CAPTEDRAFT_154852</name>
</gene>
<feature type="region of interest" description="Disordered" evidence="1">
    <location>
        <begin position="1"/>
        <end position="35"/>
    </location>
</feature>
<dbReference type="OrthoDB" id="19553at2759"/>
<dbReference type="Gene3D" id="3.30.870.30">
    <property type="entry name" value="MITD, C-terminal phospholipase D-like domain"/>
    <property type="match status" value="1"/>
</dbReference>
<feature type="domain" description="MITD1 C-terminal phospholipase D-like" evidence="2">
    <location>
        <begin position="151"/>
        <end position="292"/>
    </location>
</feature>
<accession>R7VLZ5</accession>
<evidence type="ECO:0000313" key="5">
    <source>
        <dbReference type="Proteomes" id="UP000014760"/>
    </source>
</evidence>
<dbReference type="InterPro" id="IPR052817">
    <property type="entry name" value="MIT_domain_contain_protein1"/>
</dbReference>
<evidence type="ECO:0000313" key="3">
    <source>
        <dbReference type="EMBL" id="ELU18070.1"/>
    </source>
</evidence>
<dbReference type="InterPro" id="IPR038113">
    <property type="entry name" value="MITD1_C_sf"/>
</dbReference>
<dbReference type="EMBL" id="KB292163">
    <property type="protein sequence ID" value="ELU18070.1"/>
    <property type="molecule type" value="Genomic_DNA"/>
</dbReference>
<dbReference type="EnsemblMetazoa" id="CapteT154852">
    <property type="protein sequence ID" value="CapteP154852"/>
    <property type="gene ID" value="CapteG154852"/>
</dbReference>
<evidence type="ECO:0000259" key="2">
    <source>
        <dbReference type="Pfam" id="PF16565"/>
    </source>
</evidence>
<feature type="compositionally biased region" description="Polar residues" evidence="1">
    <location>
        <begin position="112"/>
        <end position="121"/>
    </location>
</feature>
<name>R7VLZ5_CAPTE</name>
<dbReference type="Pfam" id="PF16565">
    <property type="entry name" value="MIT_C"/>
    <property type="match status" value="1"/>
</dbReference>
<dbReference type="EMBL" id="AMQN01003895">
    <property type="status" value="NOT_ANNOTATED_CDS"/>
    <property type="molecule type" value="Genomic_DNA"/>
</dbReference>
<dbReference type="HOGENOM" id="CLU_900921_0_0_1"/>
<dbReference type="STRING" id="283909.R7VLZ5"/>
<dbReference type="Proteomes" id="UP000014760">
    <property type="component" value="Unassembled WGS sequence"/>
</dbReference>
<sequence length="309" mass="35336">MPRRKGSKTKNRKSRKKKPDDDLIPGQLLTNNDYTLNPDDALNELREEEKVKAALKILQSEYDSRLKSLPSQKLEASDSASLGLDTFTRDLFELVDKHVPGHPRSAIDDIQIDNTSSTEPPVSTPVRSPEDDLPLNVHQEPIIHIAEDSTGHDYSQVLETVLQYWCSEVAVEDPYIQVGSQLENFEHLCEVLIESNIGIEVIHLKTCAADMKNRDNQKKKLTSLIDQLHKMHNVKLQIQEENKSSLHDREIKFENGFEVILGRGLDYFLKRTMAIEFDDWNERKCRKCSVTISIAKELIPLLKEKGINQ</sequence>
<evidence type="ECO:0000256" key="1">
    <source>
        <dbReference type="SAM" id="MobiDB-lite"/>
    </source>
</evidence>
<feature type="region of interest" description="Disordered" evidence="1">
    <location>
        <begin position="103"/>
        <end position="134"/>
    </location>
</feature>
<reference evidence="4" key="3">
    <citation type="submission" date="2015-06" db="UniProtKB">
        <authorList>
            <consortium name="EnsemblMetazoa"/>
        </authorList>
    </citation>
    <scope>IDENTIFICATION</scope>
</reference>
<evidence type="ECO:0000313" key="4">
    <source>
        <dbReference type="EnsemblMetazoa" id="CapteP154852"/>
    </source>
</evidence>